<dbReference type="PANTHER" id="PTHR46098">
    <property type="entry name" value="TRNA (CYTOSINE(38)-C(5))-METHYLTRANSFERASE"/>
    <property type="match status" value="1"/>
</dbReference>
<dbReference type="InterPro" id="IPR018117">
    <property type="entry name" value="C5_DNA_meth_AS"/>
</dbReference>
<dbReference type="PROSITE" id="PS00094">
    <property type="entry name" value="C5_MTASE_1"/>
    <property type="match status" value="1"/>
</dbReference>
<dbReference type="InterPro" id="IPR001525">
    <property type="entry name" value="C5_MeTfrase"/>
</dbReference>
<name>A0ABY5I1U2_9FIRM</name>
<dbReference type="Gene3D" id="3.90.120.10">
    <property type="entry name" value="DNA Methylase, subunit A, domain 2"/>
    <property type="match status" value="2"/>
</dbReference>
<evidence type="ECO:0000256" key="2">
    <source>
        <dbReference type="ARBA" id="ARBA00022679"/>
    </source>
</evidence>
<dbReference type="Proteomes" id="UP001060112">
    <property type="component" value="Chromosome"/>
</dbReference>
<dbReference type="NCBIfam" id="TIGR00675">
    <property type="entry name" value="dcm"/>
    <property type="match status" value="1"/>
</dbReference>
<evidence type="ECO:0000256" key="6">
    <source>
        <dbReference type="RuleBase" id="RU000416"/>
    </source>
</evidence>
<dbReference type="InterPro" id="IPR031303">
    <property type="entry name" value="C5_meth_CS"/>
</dbReference>
<dbReference type="Gene3D" id="3.40.50.150">
    <property type="entry name" value="Vaccinia Virus protein VP39"/>
    <property type="match status" value="1"/>
</dbReference>
<accession>A0ABY5I1U2</accession>
<dbReference type="EC" id="2.1.1.37" evidence="7"/>
<dbReference type="RefSeq" id="WP_290140295.1">
    <property type="nucleotide sequence ID" value="NZ_CP101620.1"/>
</dbReference>
<dbReference type="GO" id="GO:0032259">
    <property type="term" value="P:methylation"/>
    <property type="evidence" value="ECO:0007669"/>
    <property type="project" value="UniProtKB-KW"/>
</dbReference>
<keyword evidence="2 5" id="KW-0808">Transferase</keyword>
<dbReference type="PROSITE" id="PS00095">
    <property type="entry name" value="C5_MTASE_2"/>
    <property type="match status" value="2"/>
</dbReference>
<dbReference type="PROSITE" id="PS51679">
    <property type="entry name" value="SAM_MT_C5"/>
    <property type="match status" value="1"/>
</dbReference>
<dbReference type="Pfam" id="PF00145">
    <property type="entry name" value="DNA_methylase"/>
    <property type="match status" value="2"/>
</dbReference>
<evidence type="ECO:0000256" key="5">
    <source>
        <dbReference type="PROSITE-ProRule" id="PRU01016"/>
    </source>
</evidence>
<evidence type="ECO:0000256" key="1">
    <source>
        <dbReference type="ARBA" id="ARBA00022603"/>
    </source>
</evidence>
<evidence type="ECO:0000256" key="7">
    <source>
        <dbReference type="RuleBase" id="RU000417"/>
    </source>
</evidence>
<dbReference type="EMBL" id="CP101620">
    <property type="protein sequence ID" value="UTY39294.1"/>
    <property type="molecule type" value="Genomic_DNA"/>
</dbReference>
<gene>
    <name evidence="8" type="primary">dcm</name>
    <name evidence="8" type="ORF">NMU03_00195</name>
</gene>
<evidence type="ECO:0000256" key="3">
    <source>
        <dbReference type="ARBA" id="ARBA00022691"/>
    </source>
</evidence>
<keyword evidence="9" id="KW-1185">Reference proteome</keyword>
<evidence type="ECO:0000256" key="4">
    <source>
        <dbReference type="ARBA" id="ARBA00022747"/>
    </source>
</evidence>
<protein>
    <recommendedName>
        <fullName evidence="7">Cytosine-specific methyltransferase</fullName>
        <ecNumber evidence="7">2.1.1.37</ecNumber>
    </recommendedName>
</protein>
<keyword evidence="1 5" id="KW-0489">Methyltransferase</keyword>
<dbReference type="CDD" id="cd00315">
    <property type="entry name" value="Cyt_C5_DNA_methylase"/>
    <property type="match status" value="1"/>
</dbReference>
<dbReference type="SUPFAM" id="SSF53335">
    <property type="entry name" value="S-adenosyl-L-methionine-dependent methyltransferases"/>
    <property type="match status" value="2"/>
</dbReference>
<keyword evidence="4" id="KW-0680">Restriction system</keyword>
<comment type="similarity">
    <text evidence="5 6">Belongs to the class I-like SAM-binding methyltransferase superfamily. C5-methyltransferase family.</text>
</comment>
<reference evidence="8" key="1">
    <citation type="submission" date="2022-07" db="EMBL/GenBank/DDBJ databases">
        <title>Faecal culturing of patients with breast cancer.</title>
        <authorList>
            <person name="Teng N.M.Y."/>
            <person name="Kiu R."/>
            <person name="Evans R."/>
            <person name="Baker D.J."/>
            <person name="Zenner C."/>
            <person name="Robinson S.D."/>
            <person name="Hall L.J."/>
        </authorList>
    </citation>
    <scope>NUCLEOTIDE SEQUENCE</scope>
    <source>
        <strain evidence="8">LH1062</strain>
    </source>
</reference>
<keyword evidence="3 5" id="KW-0949">S-adenosyl-L-methionine</keyword>
<dbReference type="InterPro" id="IPR029063">
    <property type="entry name" value="SAM-dependent_MTases_sf"/>
</dbReference>
<organism evidence="8 9">
    <name type="scientific">Allocoprobacillus halotolerans</name>
    <dbReference type="NCBI Taxonomy" id="2944914"/>
    <lineage>
        <taxon>Bacteria</taxon>
        <taxon>Bacillati</taxon>
        <taxon>Bacillota</taxon>
        <taxon>Erysipelotrichia</taxon>
        <taxon>Erysipelotrichales</taxon>
        <taxon>Erysipelotrichaceae</taxon>
        <taxon>Allocoprobacillus</taxon>
    </lineage>
</organism>
<evidence type="ECO:0000313" key="9">
    <source>
        <dbReference type="Proteomes" id="UP001060112"/>
    </source>
</evidence>
<dbReference type="PANTHER" id="PTHR46098:SF1">
    <property type="entry name" value="TRNA (CYTOSINE(38)-C(5))-METHYLTRANSFERASE"/>
    <property type="match status" value="1"/>
</dbReference>
<comment type="catalytic activity">
    <reaction evidence="7">
        <text>a 2'-deoxycytidine in DNA + S-adenosyl-L-methionine = a 5-methyl-2'-deoxycytidine in DNA + S-adenosyl-L-homocysteine + H(+)</text>
        <dbReference type="Rhea" id="RHEA:13681"/>
        <dbReference type="Rhea" id="RHEA-COMP:11369"/>
        <dbReference type="Rhea" id="RHEA-COMP:11370"/>
        <dbReference type="ChEBI" id="CHEBI:15378"/>
        <dbReference type="ChEBI" id="CHEBI:57856"/>
        <dbReference type="ChEBI" id="CHEBI:59789"/>
        <dbReference type="ChEBI" id="CHEBI:85452"/>
        <dbReference type="ChEBI" id="CHEBI:85454"/>
        <dbReference type="EC" id="2.1.1.37"/>
    </reaction>
</comment>
<evidence type="ECO:0000313" key="8">
    <source>
        <dbReference type="EMBL" id="UTY39294.1"/>
    </source>
</evidence>
<proteinExistence type="inferred from homology"/>
<sequence>MSIIKCKDSLQNENKIIKLFDLPKEVHNDLERQRRVYSVKGISPTVLARSDSTKIYIDKEKSIRKITPEENFYIQGFEKDFVENIDKIGMSATQMYKQSGNAVSPPVIKDIFKKLVETQEDFKFIDLFSGLGGFRIAMEEIGGKCVFSSEIDKYAAETYKDNFGSMPRGDITKIDGKEVPDHDILCAGFPCQPFSIAGKRLGFEDTRGTLFFDVLRIIKDKKPKAFFLENVAGLKSHDNGRTLNVIEESLKKQDYYIDWRIINAKDVGIPQNRNRWYCVGVRKDLVENDCFNFSFPSNKPLEYTIDDVLEEQVSDEYAISDVAKNNINAHIAKFLNSNRYDKKHKIIATEIRKSKCNFRCDGISPCLTAKMGTGGNNIPVLVEQNRKLTERECLRIMGFPERYCVKLNSYQSYKQIGNSVVIPVIKEIATELKKYL</sequence>
<dbReference type="InterPro" id="IPR050750">
    <property type="entry name" value="C5-MTase"/>
</dbReference>
<feature type="active site" evidence="5">
    <location>
        <position position="191"/>
    </location>
</feature>
<dbReference type="GO" id="GO:0003886">
    <property type="term" value="F:DNA (cytosine-5-)-methyltransferase activity"/>
    <property type="evidence" value="ECO:0007669"/>
    <property type="project" value="UniProtKB-EC"/>
</dbReference>
<dbReference type="PRINTS" id="PR00105">
    <property type="entry name" value="C5METTRFRASE"/>
</dbReference>